<dbReference type="InterPro" id="IPR003613">
    <property type="entry name" value="Ubox_domain"/>
</dbReference>
<dbReference type="InterPro" id="IPR045132">
    <property type="entry name" value="UBE4"/>
</dbReference>
<dbReference type="Gramene" id="CDF38088">
    <property type="protein sequence ID" value="CDF38088"/>
    <property type="gene ID" value="CHC_T00006277001"/>
</dbReference>
<dbReference type="Pfam" id="PF10408">
    <property type="entry name" value="Ufd2P_core"/>
    <property type="match status" value="1"/>
</dbReference>
<dbReference type="PANTHER" id="PTHR13931">
    <property type="entry name" value="UBIQUITINATION FACTOR E4"/>
    <property type="match status" value="1"/>
</dbReference>
<evidence type="ECO:0000256" key="1">
    <source>
        <dbReference type="ARBA" id="ARBA00000900"/>
    </source>
</evidence>
<dbReference type="GO" id="GO:0000151">
    <property type="term" value="C:ubiquitin ligase complex"/>
    <property type="evidence" value="ECO:0007669"/>
    <property type="project" value="InterPro"/>
</dbReference>
<comment type="pathway">
    <text evidence="4">Protein modification; protein ubiquitination.</text>
</comment>
<dbReference type="GO" id="GO:0005737">
    <property type="term" value="C:cytoplasm"/>
    <property type="evidence" value="ECO:0007669"/>
    <property type="project" value="UniProtKB-SubCell"/>
</dbReference>
<feature type="region of interest" description="Disordered" evidence="11">
    <location>
        <begin position="1"/>
        <end position="97"/>
    </location>
</feature>
<sequence>MNWFRANAPSDGANPDQEQADGSAALTPDEIRRRRLAKLEASHAAEKARRKELEERRAKWEAEKAAREAAAPKPPSPPPVPTPREPEPIEEPVPKRPAAPLQTLEAAVSKVVAKSLRIAITPLQAVGGCEYLPDLVDGLRQEAGVKEGETLLLEVDLHADDILIDRINGSKDPLGYLFDCFVRCGQQVSEINSNRRIMGEEHADRRMTLQQTVAEVQRRIMTYSGMLLNGSFMETDNVKPEAFAECILQQKVPTGFIRSLLSFHAEQDGPGLDDILPVFTRVFRAVRHEALTNMKLSSSSFLKPLNALVGLLKHKELCVLVTSDTSFVPKGTDARPLNVTMFNTLSFLAPFFAISALPGLPLHAPSRIEDPQIANTMFANPTMLDRVSAEGIIYSLRSSLSVARARLHQICLMLCKAGAQPRNAVLSWFATILNLNQKRTAMQVDYAEVSGDGFMLNVMHVLLQFCEPIVNGGWKMLQKIDPTFPQSSHRLDYEDATRLAADSDMLKRWWVDQRNENAQESLTRHLEAAARESGATASASSSQAASGSEDAQVAPQQVAKEFGFVTECFWLALSSIHLGFIAVENMYEESILRTLRQLKDVIDEMEAAKSVHRLPPRGLMQLVAFKQRRDSLASAKLCYDVYVQDPETLTTLVRFAAADAEWLMKKLLQEPARESLLPLPVPPHPTFASLPEHTVEAITTTLLCTMRFRPEIVDDNSALLEDIVSFCIAGSASPLHLKNPYLRAKLIEFLWMIFPRGMGGVQDDEDEEYRGPRNPGMEALFSGHSLSRRFLPGALFRLYVDVEHTGSHTQFYDKFSIRYRIGSIVESLWYMADYRKSVRVEAQDEGRFLRFVNMVLNDANHLLDSVLDDLEEMNTLEGVIKGGSAEWEGLTDEEKEEKRERLKKLEGSAKTYNQLANNNVKLLWLLTDDAVVRRIFLRDEMVSRLTEMLNYLLVRLCEKRCRDLKVSEPEKVSWKPRLLLTRIIQTYVHFGEDETFAKAVGLDGRSYKKELLPRAIGIATRRRLVSAQEIQVLREIAERAEKAVKEDEEEEGALGEIPDEFLDPIMSSVMRNPVRLPTSGNIMDRAVICRILLSDKVDPFNRKLLTEDMLVEEVELKERIETFIKSRRGGGRP</sequence>
<keyword evidence="10" id="KW-0539">Nucleus</keyword>
<evidence type="ECO:0000256" key="10">
    <source>
        <dbReference type="ARBA" id="ARBA00023242"/>
    </source>
</evidence>
<organism evidence="13 14">
    <name type="scientific">Chondrus crispus</name>
    <name type="common">Carrageen Irish moss</name>
    <name type="synonym">Polymorpha crispa</name>
    <dbReference type="NCBI Taxonomy" id="2769"/>
    <lineage>
        <taxon>Eukaryota</taxon>
        <taxon>Rhodophyta</taxon>
        <taxon>Florideophyceae</taxon>
        <taxon>Rhodymeniophycidae</taxon>
        <taxon>Gigartinales</taxon>
        <taxon>Gigartinaceae</taxon>
        <taxon>Chondrus</taxon>
    </lineage>
</organism>
<accession>R7QK21</accession>
<dbReference type="GO" id="GO:0034450">
    <property type="term" value="F:ubiquitin-ubiquitin ligase activity"/>
    <property type="evidence" value="ECO:0007669"/>
    <property type="project" value="InterPro"/>
</dbReference>
<dbReference type="GO" id="GO:0005634">
    <property type="term" value="C:nucleus"/>
    <property type="evidence" value="ECO:0007669"/>
    <property type="project" value="UniProtKB-SubCell"/>
</dbReference>
<feature type="domain" description="U-box" evidence="12">
    <location>
        <begin position="1056"/>
        <end position="1130"/>
    </location>
</feature>
<dbReference type="KEGG" id="ccp:CHC_T00006277001"/>
<evidence type="ECO:0000256" key="11">
    <source>
        <dbReference type="SAM" id="MobiDB-lite"/>
    </source>
</evidence>
<keyword evidence="9" id="KW-0833">Ubl conjugation pathway</keyword>
<feature type="compositionally biased region" description="Basic and acidic residues" evidence="11">
    <location>
        <begin position="29"/>
        <end position="67"/>
    </location>
</feature>
<evidence type="ECO:0000313" key="13">
    <source>
        <dbReference type="EMBL" id="CDF38088.1"/>
    </source>
</evidence>
<evidence type="ECO:0000256" key="5">
    <source>
        <dbReference type="ARBA" id="ARBA00007434"/>
    </source>
</evidence>
<dbReference type="FunFam" id="3.30.40.10:FF:000055">
    <property type="entry name" value="Ubiquitin conjugation factor e4 a"/>
    <property type="match status" value="1"/>
</dbReference>
<dbReference type="UniPathway" id="UPA00143"/>
<evidence type="ECO:0000256" key="2">
    <source>
        <dbReference type="ARBA" id="ARBA00004123"/>
    </source>
</evidence>
<gene>
    <name evidence="13" type="ORF">CHC_T00006277001</name>
</gene>
<dbReference type="GO" id="GO:0000209">
    <property type="term" value="P:protein polyubiquitination"/>
    <property type="evidence" value="ECO:0007669"/>
    <property type="project" value="TreeGrafter"/>
</dbReference>
<evidence type="ECO:0000256" key="8">
    <source>
        <dbReference type="ARBA" id="ARBA00022679"/>
    </source>
</evidence>
<dbReference type="GO" id="GO:0006511">
    <property type="term" value="P:ubiquitin-dependent protein catabolic process"/>
    <property type="evidence" value="ECO:0007669"/>
    <property type="project" value="InterPro"/>
</dbReference>
<dbReference type="InterPro" id="IPR013083">
    <property type="entry name" value="Znf_RING/FYVE/PHD"/>
</dbReference>
<proteinExistence type="inferred from homology"/>
<dbReference type="SUPFAM" id="SSF57850">
    <property type="entry name" value="RING/U-box"/>
    <property type="match status" value="1"/>
</dbReference>
<keyword evidence="14" id="KW-1185">Reference proteome</keyword>
<evidence type="ECO:0000256" key="7">
    <source>
        <dbReference type="ARBA" id="ARBA00022490"/>
    </source>
</evidence>
<evidence type="ECO:0000256" key="6">
    <source>
        <dbReference type="ARBA" id="ARBA00012483"/>
    </source>
</evidence>
<dbReference type="STRING" id="2769.R7QK21"/>
<evidence type="ECO:0000256" key="4">
    <source>
        <dbReference type="ARBA" id="ARBA00004906"/>
    </source>
</evidence>
<comment type="subcellular location">
    <subcellularLocation>
        <location evidence="3">Cytoplasm</location>
    </subcellularLocation>
    <subcellularLocation>
        <location evidence="2">Nucleus</location>
    </subcellularLocation>
</comment>
<dbReference type="GO" id="GO:0036503">
    <property type="term" value="P:ERAD pathway"/>
    <property type="evidence" value="ECO:0007669"/>
    <property type="project" value="InterPro"/>
</dbReference>
<dbReference type="EC" id="2.3.2.27" evidence="6"/>
<dbReference type="OMA" id="SNAFMTN"/>
<dbReference type="PROSITE" id="PS51698">
    <property type="entry name" value="U_BOX"/>
    <property type="match status" value="1"/>
</dbReference>
<keyword evidence="8" id="KW-0808">Transferase</keyword>
<evidence type="ECO:0000313" key="14">
    <source>
        <dbReference type="Proteomes" id="UP000012073"/>
    </source>
</evidence>
<evidence type="ECO:0000256" key="3">
    <source>
        <dbReference type="ARBA" id="ARBA00004496"/>
    </source>
</evidence>
<evidence type="ECO:0000256" key="9">
    <source>
        <dbReference type="ARBA" id="ARBA00022786"/>
    </source>
</evidence>
<protein>
    <recommendedName>
        <fullName evidence="6">RING-type E3 ubiquitin transferase</fullName>
        <ecNumber evidence="6">2.3.2.27</ecNumber>
    </recommendedName>
</protein>
<dbReference type="SMART" id="SM00504">
    <property type="entry name" value="Ubox"/>
    <property type="match status" value="1"/>
</dbReference>
<keyword evidence="7" id="KW-0963">Cytoplasm</keyword>
<dbReference type="EMBL" id="HG001898">
    <property type="protein sequence ID" value="CDF38088.1"/>
    <property type="molecule type" value="Genomic_DNA"/>
</dbReference>
<dbReference type="PANTHER" id="PTHR13931:SF2">
    <property type="entry name" value="UBIQUITIN CONJUGATION FACTOR E4 B"/>
    <property type="match status" value="1"/>
</dbReference>
<dbReference type="Proteomes" id="UP000012073">
    <property type="component" value="Unassembled WGS sequence"/>
</dbReference>
<feature type="compositionally biased region" description="Pro residues" evidence="11">
    <location>
        <begin position="72"/>
        <end position="83"/>
    </location>
</feature>
<dbReference type="Pfam" id="PF04564">
    <property type="entry name" value="U-box"/>
    <property type="match status" value="1"/>
</dbReference>
<comment type="catalytic activity">
    <reaction evidence="1">
        <text>S-ubiquitinyl-[E2 ubiquitin-conjugating enzyme]-L-cysteine + [acceptor protein]-L-lysine = [E2 ubiquitin-conjugating enzyme]-L-cysteine + N(6)-ubiquitinyl-[acceptor protein]-L-lysine.</text>
        <dbReference type="EC" id="2.3.2.27"/>
    </reaction>
</comment>
<name>R7QK21_CHOCR</name>
<comment type="similarity">
    <text evidence="5">Belongs to the ubiquitin conjugation factor E4 family.</text>
</comment>
<dbReference type="OrthoDB" id="20295at2759"/>
<evidence type="ECO:0000259" key="12">
    <source>
        <dbReference type="PROSITE" id="PS51698"/>
    </source>
</evidence>
<dbReference type="RefSeq" id="XP_005717957.1">
    <property type="nucleotide sequence ID" value="XM_005717900.1"/>
</dbReference>
<dbReference type="AlphaFoldDB" id="R7QK21"/>
<dbReference type="InterPro" id="IPR019474">
    <property type="entry name" value="Ub_conjug_fac_E4_core"/>
</dbReference>
<reference evidence="14" key="1">
    <citation type="journal article" date="2013" name="Proc. Natl. Acad. Sci. U.S.A.">
        <title>Genome structure and metabolic features in the red seaweed Chondrus crispus shed light on evolution of the Archaeplastida.</title>
        <authorList>
            <person name="Collen J."/>
            <person name="Porcel B."/>
            <person name="Carre W."/>
            <person name="Ball S.G."/>
            <person name="Chaparro C."/>
            <person name="Tonon T."/>
            <person name="Barbeyron T."/>
            <person name="Michel G."/>
            <person name="Noel B."/>
            <person name="Valentin K."/>
            <person name="Elias M."/>
            <person name="Artiguenave F."/>
            <person name="Arun A."/>
            <person name="Aury J.M."/>
            <person name="Barbosa-Neto J.F."/>
            <person name="Bothwell J.H."/>
            <person name="Bouget F.Y."/>
            <person name="Brillet L."/>
            <person name="Cabello-Hurtado F."/>
            <person name="Capella-Gutierrez S."/>
            <person name="Charrier B."/>
            <person name="Cladiere L."/>
            <person name="Cock J.M."/>
            <person name="Coelho S.M."/>
            <person name="Colleoni C."/>
            <person name="Czjzek M."/>
            <person name="Da Silva C."/>
            <person name="Delage L."/>
            <person name="Denoeud F."/>
            <person name="Deschamps P."/>
            <person name="Dittami S.M."/>
            <person name="Gabaldon T."/>
            <person name="Gachon C.M."/>
            <person name="Groisillier A."/>
            <person name="Herve C."/>
            <person name="Jabbari K."/>
            <person name="Katinka M."/>
            <person name="Kloareg B."/>
            <person name="Kowalczyk N."/>
            <person name="Labadie K."/>
            <person name="Leblanc C."/>
            <person name="Lopez P.J."/>
            <person name="McLachlan D.H."/>
            <person name="Meslet-Cladiere L."/>
            <person name="Moustafa A."/>
            <person name="Nehr Z."/>
            <person name="Nyvall Collen P."/>
            <person name="Panaud O."/>
            <person name="Partensky F."/>
            <person name="Poulain J."/>
            <person name="Rensing S.A."/>
            <person name="Rousvoal S."/>
            <person name="Samson G."/>
            <person name="Symeonidi A."/>
            <person name="Weissenbach J."/>
            <person name="Zambounis A."/>
            <person name="Wincker P."/>
            <person name="Boyen C."/>
        </authorList>
    </citation>
    <scope>NUCLEOTIDE SEQUENCE [LARGE SCALE GENOMIC DNA]</scope>
    <source>
        <strain evidence="14">cv. Stackhouse</strain>
    </source>
</reference>
<dbReference type="GeneID" id="17325676"/>
<dbReference type="PhylomeDB" id="R7QK21"/>
<dbReference type="Gene3D" id="3.30.40.10">
    <property type="entry name" value="Zinc/RING finger domain, C3HC4 (zinc finger)"/>
    <property type="match status" value="1"/>
</dbReference>